<dbReference type="FunFam" id="1.10.287.370:FF:000001">
    <property type="entry name" value="Prefoldin subunit 3"/>
    <property type="match status" value="1"/>
</dbReference>
<dbReference type="AlphaFoldDB" id="A0A1Y2FKI9"/>
<dbReference type="PIRSF" id="PIRSF016396">
    <property type="entry name" value="Prefoldin_subunit_3"/>
    <property type="match status" value="1"/>
</dbReference>
<feature type="coiled-coil region" evidence="5">
    <location>
        <begin position="130"/>
        <end position="164"/>
    </location>
</feature>
<dbReference type="Pfam" id="PF02996">
    <property type="entry name" value="Prefoldin"/>
    <property type="match status" value="1"/>
</dbReference>
<dbReference type="SUPFAM" id="SSF46579">
    <property type="entry name" value="Prefoldin"/>
    <property type="match status" value="1"/>
</dbReference>
<dbReference type="OMA" id="YNWDVAQ"/>
<dbReference type="GO" id="GO:0007017">
    <property type="term" value="P:microtubule-based process"/>
    <property type="evidence" value="ECO:0007669"/>
    <property type="project" value="TreeGrafter"/>
</dbReference>
<gene>
    <name evidence="6" type="ORF">BCR37DRAFT_356442</name>
</gene>
<evidence type="ECO:0000256" key="3">
    <source>
        <dbReference type="ARBA" id="ARBA00023186"/>
    </source>
</evidence>
<sequence length="187" mass="21267">MSAEDLLIPGPDHGGIPRAPFVANVADFVTSTEDVDRVIQQFQEAIAKYKFMQESLQKTAANLMEKIPDIRKTLQTVEFLGARKADDPDLVVDFELNDTLYAKAEVSHTETVNIWLGANVMVEYPIPEAQEMLSERLNTAEASLKTTEENLEFIREQITTMEVNTARIYNWSVEQRRMEREGQTAEQ</sequence>
<dbReference type="RefSeq" id="XP_040726501.1">
    <property type="nucleotide sequence ID" value="XM_040868198.1"/>
</dbReference>
<dbReference type="InterPro" id="IPR004127">
    <property type="entry name" value="Prefoldin_subunit_alpha"/>
</dbReference>
<organism evidence="6 7">
    <name type="scientific">Protomyces lactucae-debilis</name>
    <dbReference type="NCBI Taxonomy" id="2754530"/>
    <lineage>
        <taxon>Eukaryota</taxon>
        <taxon>Fungi</taxon>
        <taxon>Dikarya</taxon>
        <taxon>Ascomycota</taxon>
        <taxon>Taphrinomycotina</taxon>
        <taxon>Taphrinomycetes</taxon>
        <taxon>Taphrinales</taxon>
        <taxon>Protomycetaceae</taxon>
        <taxon>Protomyces</taxon>
    </lineage>
</organism>
<dbReference type="GO" id="GO:0005737">
    <property type="term" value="C:cytoplasm"/>
    <property type="evidence" value="ECO:0007669"/>
    <property type="project" value="TreeGrafter"/>
</dbReference>
<comment type="subunit">
    <text evidence="2 4">Heterohexamer of two PFD-alpha type and four PFD-beta type subunits.</text>
</comment>
<name>A0A1Y2FKI9_PROLT</name>
<dbReference type="EMBL" id="MCFI01000006">
    <property type="protein sequence ID" value="ORY84483.1"/>
    <property type="molecule type" value="Genomic_DNA"/>
</dbReference>
<dbReference type="PANTHER" id="PTHR12409">
    <property type="entry name" value="PREFOLDIN SUBUNIT 3"/>
    <property type="match status" value="1"/>
</dbReference>
<dbReference type="InterPro" id="IPR016655">
    <property type="entry name" value="PFD3"/>
</dbReference>
<dbReference type="STRING" id="56484.A0A1Y2FKI9"/>
<keyword evidence="5" id="KW-0175">Coiled coil</keyword>
<dbReference type="GO" id="GO:0016272">
    <property type="term" value="C:prefoldin complex"/>
    <property type="evidence" value="ECO:0007669"/>
    <property type="project" value="UniProtKB-UniRule"/>
</dbReference>
<evidence type="ECO:0000313" key="7">
    <source>
        <dbReference type="Proteomes" id="UP000193685"/>
    </source>
</evidence>
<dbReference type="OrthoDB" id="6375174at2759"/>
<dbReference type="CDD" id="cd23156">
    <property type="entry name" value="Prefoldin_3"/>
    <property type="match status" value="1"/>
</dbReference>
<dbReference type="Proteomes" id="UP000193685">
    <property type="component" value="Unassembled WGS sequence"/>
</dbReference>
<evidence type="ECO:0000256" key="5">
    <source>
        <dbReference type="SAM" id="Coils"/>
    </source>
</evidence>
<dbReference type="PANTHER" id="PTHR12409:SF0">
    <property type="entry name" value="PREFOLDIN SUBUNIT 3"/>
    <property type="match status" value="1"/>
</dbReference>
<protein>
    <recommendedName>
        <fullName evidence="4">Prefoldin subunit 3</fullName>
    </recommendedName>
</protein>
<dbReference type="Gene3D" id="1.10.287.370">
    <property type="match status" value="1"/>
</dbReference>
<accession>A0A1Y2FKI9</accession>
<keyword evidence="3 4" id="KW-0143">Chaperone</keyword>
<evidence type="ECO:0000256" key="2">
    <source>
        <dbReference type="ARBA" id="ARBA00011695"/>
    </source>
</evidence>
<comment type="similarity">
    <text evidence="1 4">Belongs to the prefoldin subunit alpha family.</text>
</comment>
<dbReference type="GO" id="GO:0015631">
    <property type="term" value="F:tubulin binding"/>
    <property type="evidence" value="ECO:0007669"/>
    <property type="project" value="TreeGrafter"/>
</dbReference>
<evidence type="ECO:0000313" key="6">
    <source>
        <dbReference type="EMBL" id="ORY84483.1"/>
    </source>
</evidence>
<evidence type="ECO:0000256" key="4">
    <source>
        <dbReference type="PIRNR" id="PIRNR016396"/>
    </source>
</evidence>
<proteinExistence type="inferred from homology"/>
<reference evidence="6 7" key="1">
    <citation type="submission" date="2016-07" db="EMBL/GenBank/DDBJ databases">
        <title>Pervasive Adenine N6-methylation of Active Genes in Fungi.</title>
        <authorList>
            <consortium name="DOE Joint Genome Institute"/>
            <person name="Mondo S.J."/>
            <person name="Dannebaum R.O."/>
            <person name="Kuo R.C."/>
            <person name="Labutti K."/>
            <person name="Haridas S."/>
            <person name="Kuo A."/>
            <person name="Salamov A."/>
            <person name="Ahrendt S.R."/>
            <person name="Lipzen A."/>
            <person name="Sullivan W."/>
            <person name="Andreopoulos W.B."/>
            <person name="Clum A."/>
            <person name="Lindquist E."/>
            <person name="Daum C."/>
            <person name="Ramamoorthy G.K."/>
            <person name="Gryganskyi A."/>
            <person name="Culley D."/>
            <person name="Magnuson J.K."/>
            <person name="James T.Y."/>
            <person name="O'Malley M.A."/>
            <person name="Stajich J.E."/>
            <person name="Spatafora J.W."/>
            <person name="Visel A."/>
            <person name="Grigoriev I.V."/>
        </authorList>
    </citation>
    <scope>NUCLEOTIDE SEQUENCE [LARGE SCALE GENOMIC DNA]</scope>
    <source>
        <strain evidence="6 7">12-1054</strain>
    </source>
</reference>
<evidence type="ECO:0000256" key="1">
    <source>
        <dbReference type="ARBA" id="ARBA00010048"/>
    </source>
</evidence>
<comment type="caution">
    <text evidence="6">The sequence shown here is derived from an EMBL/GenBank/DDBJ whole genome shotgun (WGS) entry which is preliminary data.</text>
</comment>
<keyword evidence="7" id="KW-1185">Reference proteome</keyword>
<dbReference type="GO" id="GO:0007021">
    <property type="term" value="P:tubulin complex assembly"/>
    <property type="evidence" value="ECO:0007669"/>
    <property type="project" value="TreeGrafter"/>
</dbReference>
<dbReference type="GeneID" id="63784797"/>
<comment type="function">
    <text evidence="4">Binds specifically to cytosolic chaperonin (c-CPN) and transfers target proteins to it. Binds to nascent polypeptide chain and promotes folding in an environment in which there are many competing pathways for nonnative proteins.</text>
</comment>
<dbReference type="GO" id="GO:0006457">
    <property type="term" value="P:protein folding"/>
    <property type="evidence" value="ECO:0007669"/>
    <property type="project" value="UniProtKB-UniRule"/>
</dbReference>
<dbReference type="InterPro" id="IPR009053">
    <property type="entry name" value="Prefoldin"/>
</dbReference>